<organism evidence="1 2">
    <name type="scientific">Prosthecobacter debontii</name>
    <dbReference type="NCBI Taxonomy" id="48467"/>
    <lineage>
        <taxon>Bacteria</taxon>
        <taxon>Pseudomonadati</taxon>
        <taxon>Verrucomicrobiota</taxon>
        <taxon>Verrucomicrobiia</taxon>
        <taxon>Verrucomicrobiales</taxon>
        <taxon>Verrucomicrobiaceae</taxon>
        <taxon>Prosthecobacter</taxon>
    </lineage>
</organism>
<dbReference type="Proteomes" id="UP000190774">
    <property type="component" value="Unassembled WGS sequence"/>
</dbReference>
<dbReference type="AlphaFoldDB" id="A0A1T4WIV8"/>
<name>A0A1T4WIV8_9BACT</name>
<sequence>MDRTRAAHFVFHSVALSFLPLWKLFRKTQLPPLVVNPVHLILSVFGCAMFLVSEVHVHAANLPARPAAELRTTGPADHLSVPLALSYHQVVLEKRSGSGWRPLSVLYPRTLSREQMRDVHFVLPSGLSPEDVRVLGYRNPKFPSRFAYGKQAFSRYEVTAETAAHPPLDRLRSQKAAPVPSSAVSPPSLKANSLWHLAGETLLVYHHHRGLQVVDLKDPDNPLKLGTLRLPVVGEKLWALNEAGTEVMLLGRSIAKERQGSILLYLLKITNGLPEIVKELTIPGRLTDSRFIGPHLHVLSQSKKAGQGLRTLLTRLDLSQPPNPTRLSDMVFSGGGAVFQTQDTHLMVRVKEGSQVRLHEVPVSSAAGQSVDQPQFRSATQVLGYDVRIRGQDLILKHATEAQVAQVTLPLGWRTDRVIPSSDILLQVEDGLAPGSQARVRVTPITAPDMLLQELPLGPGRVVGMTQQDDEVFIAQWVPASLEGEAETRLLTWTLNLSDPSAIKLHPPIEQRLKGLDEWDVDLSAVQPLRLHRETLLWFIPARHHPSLWWSSPIAVAAAQPSAQDLIPASSAVMVLCPVHLTKTGLSPEEPQILRIRGRVLHTSRAISQEGFIFFSHDSAGAASGSDLGPPSRVPWRPQPGEISSWLHVVDCRSGAPLLRDPVSIPGQLLSVTDIDDQGAVVLTETELSLRRDSPPARVIQASGYDGVSVRQFDNYITGTTASSAAAAQDDRLYLTRETGRAAVVVVRYAKSSGKLSQAATWNTNAPPTLLHAARGHLVASSPGNLELAFADAEAGKLTSIASYDTPASLWLQVDRTAFTEGLDLWIPAGDYGVEFLQKQGASDQ</sequence>
<evidence type="ECO:0000313" key="1">
    <source>
        <dbReference type="EMBL" id="SKA77127.1"/>
    </source>
</evidence>
<reference evidence="2" key="1">
    <citation type="submission" date="2017-02" db="EMBL/GenBank/DDBJ databases">
        <authorList>
            <person name="Varghese N."/>
            <person name="Submissions S."/>
        </authorList>
    </citation>
    <scope>NUCLEOTIDE SEQUENCE [LARGE SCALE GENOMIC DNA]</scope>
    <source>
        <strain evidence="2">ATCC 700200</strain>
    </source>
</reference>
<evidence type="ECO:0000313" key="2">
    <source>
        <dbReference type="Proteomes" id="UP000190774"/>
    </source>
</evidence>
<keyword evidence="2" id="KW-1185">Reference proteome</keyword>
<gene>
    <name evidence="1" type="ORF">SAMN02745166_00317</name>
</gene>
<accession>A0A1T4WIV8</accession>
<protein>
    <submittedName>
        <fullName evidence="1">Uncharacterized protein</fullName>
    </submittedName>
</protein>
<dbReference type="EMBL" id="FUYE01000001">
    <property type="protein sequence ID" value="SKA77127.1"/>
    <property type="molecule type" value="Genomic_DNA"/>
</dbReference>
<proteinExistence type="predicted"/>